<evidence type="ECO:0000259" key="13">
    <source>
        <dbReference type="Pfam" id="PF00593"/>
    </source>
</evidence>
<evidence type="ECO:0000256" key="8">
    <source>
        <dbReference type="ARBA" id="ARBA00023170"/>
    </source>
</evidence>
<evidence type="ECO:0000313" key="15">
    <source>
        <dbReference type="EMBL" id="MDQ0506248.1"/>
    </source>
</evidence>
<dbReference type="Proteomes" id="UP001241747">
    <property type="component" value="Unassembled WGS sequence"/>
</dbReference>
<name>A0ABU0LGM7_XANAG</name>
<evidence type="ECO:0000313" key="16">
    <source>
        <dbReference type="Proteomes" id="UP001241747"/>
    </source>
</evidence>
<dbReference type="InterPro" id="IPR039426">
    <property type="entry name" value="TonB-dep_rcpt-like"/>
</dbReference>
<feature type="domain" description="TonB-dependent receptor-like beta-barrel" evidence="13">
    <location>
        <begin position="219"/>
        <end position="657"/>
    </location>
</feature>
<evidence type="ECO:0000256" key="2">
    <source>
        <dbReference type="ARBA" id="ARBA00022448"/>
    </source>
</evidence>
<protein>
    <submittedName>
        <fullName evidence="15">Vitamin B12 transporter</fullName>
    </submittedName>
</protein>
<sequence length="683" mass="73506">MSAVPSPALAAARVLRRAAPFSFSVSLLALLTATPALAQSAVTTAAGDAQADTTADSSQFALPDVVVSATTIPTPASEVASSVTVITGQEIEETQRRDVPDVLESVPGLNVVQTGGPGGATSVFMRGTNSNHTKILLDGVDLGDPSSSNGAFDLSALYTNDFARMEVLRGPQSGLYGSDAIGGVISMTTARGSGPAKASGYLEAGSLGTFNQVASLSGGYNNIGYALNVGHFASTSVPVTPSDILPPGEQANDNASDNWTYSGRLDADVSDTFSVNLVARYIETRLAYTSDLYNYATYTGYPAPLQDTAYGKFFIGKAEGQWSALDDKLVSTFGIAATDYTRDNASPYPDNVSAYDGDRQTYYLRSNYTFLPGQSLLFGLERYNESMTSESAWSSMDASTGDTAGYLQLQSSFFERLFVAANVRYDSNDNFGDHTTWRIAPALLFPETGTKLKVTYGTAFKAPTLYELYAPTYGNPDLEPEESTGWDAGFEQALWKDRVSFGATYFHNDITNLIVTTYNSATYTYSYENLSSATSQGVEAFLALKVTERLAVRTDYTYTSTIGHFPAGASFGVSCEPRTATSCYPLRRPSNKVSVALNWQPVDPLTLTATLVYLSDWWDVDRTTYAVVRQPGYTLFNVAANYTVNPNVTVFGRIDNLFDETYENPNGWLAPGMSAYAGLKLTY</sequence>
<feature type="signal peptide" evidence="12">
    <location>
        <begin position="1"/>
        <end position="38"/>
    </location>
</feature>
<dbReference type="PANTHER" id="PTHR30069:SF29">
    <property type="entry name" value="HEMOGLOBIN AND HEMOGLOBIN-HAPTOGLOBIN-BINDING PROTEIN 1-RELATED"/>
    <property type="match status" value="1"/>
</dbReference>
<dbReference type="InterPro" id="IPR012910">
    <property type="entry name" value="Plug_dom"/>
</dbReference>
<keyword evidence="7 10" id="KW-0472">Membrane</keyword>
<keyword evidence="9 10" id="KW-0998">Cell outer membrane</keyword>
<feature type="domain" description="TonB-dependent receptor plug" evidence="14">
    <location>
        <begin position="76"/>
        <end position="184"/>
    </location>
</feature>
<evidence type="ECO:0000256" key="6">
    <source>
        <dbReference type="ARBA" id="ARBA00023077"/>
    </source>
</evidence>
<dbReference type="RefSeq" id="WP_237345674.1">
    <property type="nucleotide sequence ID" value="NZ_JABWGX010000012.1"/>
</dbReference>
<reference evidence="15 16" key="1">
    <citation type="submission" date="2023-07" db="EMBL/GenBank/DDBJ databases">
        <title>Genomic Encyclopedia of Type Strains, Phase IV (KMG-IV): sequencing the most valuable type-strain genomes for metagenomic binning, comparative biology and taxonomic classification.</title>
        <authorList>
            <person name="Goeker M."/>
        </authorList>
    </citation>
    <scope>NUCLEOTIDE SEQUENCE [LARGE SCALE GENOMIC DNA]</scope>
    <source>
        <strain evidence="15 16">DSM 3770</strain>
    </source>
</reference>
<keyword evidence="8" id="KW-0675">Receptor</keyword>
<dbReference type="SUPFAM" id="SSF56935">
    <property type="entry name" value="Porins"/>
    <property type="match status" value="1"/>
</dbReference>
<organism evidence="15 16">
    <name type="scientific">Xanthobacter agilis</name>
    <dbReference type="NCBI Taxonomy" id="47492"/>
    <lineage>
        <taxon>Bacteria</taxon>
        <taxon>Pseudomonadati</taxon>
        <taxon>Pseudomonadota</taxon>
        <taxon>Alphaproteobacteria</taxon>
        <taxon>Hyphomicrobiales</taxon>
        <taxon>Xanthobacteraceae</taxon>
        <taxon>Xanthobacter</taxon>
    </lineage>
</organism>
<evidence type="ECO:0000256" key="11">
    <source>
        <dbReference type="RuleBase" id="RU003357"/>
    </source>
</evidence>
<dbReference type="Pfam" id="PF07715">
    <property type="entry name" value="Plug"/>
    <property type="match status" value="1"/>
</dbReference>
<dbReference type="CDD" id="cd01347">
    <property type="entry name" value="ligand_gated_channel"/>
    <property type="match status" value="1"/>
</dbReference>
<keyword evidence="4 10" id="KW-0812">Transmembrane</keyword>
<dbReference type="Gene3D" id="2.170.130.10">
    <property type="entry name" value="TonB-dependent receptor, plug domain"/>
    <property type="match status" value="1"/>
</dbReference>
<evidence type="ECO:0000256" key="7">
    <source>
        <dbReference type="ARBA" id="ARBA00023136"/>
    </source>
</evidence>
<dbReference type="InterPro" id="IPR037066">
    <property type="entry name" value="Plug_dom_sf"/>
</dbReference>
<accession>A0ABU0LGM7</accession>
<evidence type="ECO:0000256" key="9">
    <source>
        <dbReference type="ARBA" id="ARBA00023237"/>
    </source>
</evidence>
<dbReference type="PROSITE" id="PS52016">
    <property type="entry name" value="TONB_DEPENDENT_REC_3"/>
    <property type="match status" value="1"/>
</dbReference>
<keyword evidence="5 12" id="KW-0732">Signal</keyword>
<dbReference type="InterPro" id="IPR000531">
    <property type="entry name" value="Beta-barrel_TonB"/>
</dbReference>
<keyword evidence="16" id="KW-1185">Reference proteome</keyword>
<proteinExistence type="inferred from homology"/>
<evidence type="ECO:0000256" key="3">
    <source>
        <dbReference type="ARBA" id="ARBA00022452"/>
    </source>
</evidence>
<keyword evidence="6 11" id="KW-0798">TonB box</keyword>
<evidence type="ECO:0000256" key="12">
    <source>
        <dbReference type="SAM" id="SignalP"/>
    </source>
</evidence>
<dbReference type="Gene3D" id="2.40.170.20">
    <property type="entry name" value="TonB-dependent receptor, beta-barrel domain"/>
    <property type="match status" value="1"/>
</dbReference>
<dbReference type="Pfam" id="PF00593">
    <property type="entry name" value="TonB_dep_Rec_b-barrel"/>
    <property type="match status" value="1"/>
</dbReference>
<keyword evidence="3 10" id="KW-1134">Transmembrane beta strand</keyword>
<feature type="chain" id="PRO_5045803082" evidence="12">
    <location>
        <begin position="39"/>
        <end position="683"/>
    </location>
</feature>
<evidence type="ECO:0000256" key="10">
    <source>
        <dbReference type="PROSITE-ProRule" id="PRU01360"/>
    </source>
</evidence>
<dbReference type="InterPro" id="IPR036942">
    <property type="entry name" value="Beta-barrel_TonB_sf"/>
</dbReference>
<gene>
    <name evidence="15" type="ORF">QOZ94_003057</name>
</gene>
<comment type="subcellular location">
    <subcellularLocation>
        <location evidence="1 10">Cell outer membrane</location>
        <topology evidence="1 10">Multi-pass membrane protein</topology>
    </subcellularLocation>
</comment>
<dbReference type="PANTHER" id="PTHR30069">
    <property type="entry name" value="TONB-DEPENDENT OUTER MEMBRANE RECEPTOR"/>
    <property type="match status" value="1"/>
</dbReference>
<comment type="caution">
    <text evidence="15">The sequence shown here is derived from an EMBL/GenBank/DDBJ whole genome shotgun (WGS) entry which is preliminary data.</text>
</comment>
<comment type="similarity">
    <text evidence="10 11">Belongs to the TonB-dependent receptor family.</text>
</comment>
<evidence type="ECO:0000256" key="4">
    <source>
        <dbReference type="ARBA" id="ARBA00022692"/>
    </source>
</evidence>
<dbReference type="EMBL" id="JAUSVY010000007">
    <property type="protein sequence ID" value="MDQ0506248.1"/>
    <property type="molecule type" value="Genomic_DNA"/>
</dbReference>
<evidence type="ECO:0000259" key="14">
    <source>
        <dbReference type="Pfam" id="PF07715"/>
    </source>
</evidence>
<evidence type="ECO:0000256" key="5">
    <source>
        <dbReference type="ARBA" id="ARBA00022729"/>
    </source>
</evidence>
<evidence type="ECO:0000256" key="1">
    <source>
        <dbReference type="ARBA" id="ARBA00004571"/>
    </source>
</evidence>
<keyword evidence="2 10" id="KW-0813">Transport</keyword>